<dbReference type="EMBL" id="JAIVGD010000001">
    <property type="protein sequence ID" value="KAH0783988.1"/>
    <property type="molecule type" value="Genomic_DNA"/>
</dbReference>
<feature type="region of interest" description="Disordered" evidence="1">
    <location>
        <begin position="1"/>
        <end position="123"/>
    </location>
</feature>
<keyword evidence="3" id="KW-1185">Reference proteome</keyword>
<accession>A0ABQ7WVC2</accession>
<gene>
    <name evidence="2" type="ORF">KY290_003586</name>
</gene>
<protein>
    <recommendedName>
        <fullName evidence="4">Ulp1 protease family, C-terminal catalytic domain containing protein</fullName>
    </recommendedName>
</protein>
<evidence type="ECO:0000256" key="1">
    <source>
        <dbReference type="SAM" id="MobiDB-lite"/>
    </source>
</evidence>
<dbReference type="Proteomes" id="UP000826656">
    <property type="component" value="Unassembled WGS sequence"/>
</dbReference>
<feature type="compositionally biased region" description="Basic and acidic residues" evidence="1">
    <location>
        <begin position="77"/>
        <end position="93"/>
    </location>
</feature>
<evidence type="ECO:0000313" key="2">
    <source>
        <dbReference type="EMBL" id="KAH0783988.1"/>
    </source>
</evidence>
<evidence type="ECO:0000313" key="3">
    <source>
        <dbReference type="Proteomes" id="UP000826656"/>
    </source>
</evidence>
<evidence type="ECO:0008006" key="4">
    <source>
        <dbReference type="Google" id="ProtNLM"/>
    </source>
</evidence>
<feature type="compositionally biased region" description="Basic residues" evidence="1">
    <location>
        <begin position="55"/>
        <end position="71"/>
    </location>
</feature>
<organism evidence="2 3">
    <name type="scientific">Solanum tuberosum</name>
    <name type="common">Potato</name>
    <dbReference type="NCBI Taxonomy" id="4113"/>
    <lineage>
        <taxon>Eukaryota</taxon>
        <taxon>Viridiplantae</taxon>
        <taxon>Streptophyta</taxon>
        <taxon>Embryophyta</taxon>
        <taxon>Tracheophyta</taxon>
        <taxon>Spermatophyta</taxon>
        <taxon>Magnoliopsida</taxon>
        <taxon>eudicotyledons</taxon>
        <taxon>Gunneridae</taxon>
        <taxon>Pentapetalae</taxon>
        <taxon>asterids</taxon>
        <taxon>lamiids</taxon>
        <taxon>Solanales</taxon>
        <taxon>Solanaceae</taxon>
        <taxon>Solanoideae</taxon>
        <taxon>Solaneae</taxon>
        <taxon>Solanum</taxon>
    </lineage>
</organism>
<comment type="caution">
    <text evidence="2">The sequence shown here is derived from an EMBL/GenBank/DDBJ whole genome shotgun (WGS) entry which is preliminary data.</text>
</comment>
<proteinExistence type="predicted"/>
<sequence>MGDAMKSSETTTTENRRRRRSSDVVIELPTDDVVDVSNELSGKESVGEDVPLVVAKKRKGKHVKKSGKLKSKTPTAKKGDTTKGKEKDSQKKREPSKRKRETSHVLKKNSEQGPGTKQQKDDKEVSRQMIVYNLCLQKVIGGRVFDTEILTKPGMDSLADLVELQSWTHLFMTKFPVLHEEQVREFYYNVEFAKDGSIHTWFYNTLSAQMFYHYRIEAK</sequence>
<name>A0ABQ7WVC2_SOLTU</name>
<reference evidence="2 3" key="1">
    <citation type="journal article" date="2021" name="bioRxiv">
        <title>Chromosome-scale and haplotype-resolved genome assembly of a tetraploid potato cultivar.</title>
        <authorList>
            <person name="Sun H."/>
            <person name="Jiao W.-B."/>
            <person name="Krause K."/>
            <person name="Campoy J.A."/>
            <person name="Goel M."/>
            <person name="Folz-Donahue K."/>
            <person name="Kukat C."/>
            <person name="Huettel B."/>
            <person name="Schneeberger K."/>
        </authorList>
    </citation>
    <scope>NUCLEOTIDE SEQUENCE [LARGE SCALE GENOMIC DNA]</scope>
    <source>
        <strain evidence="2">SolTubOtavaFocal</strain>
        <tissue evidence="2">Leaves</tissue>
    </source>
</reference>